<dbReference type="EMBL" id="JJOA01000022">
    <property type="protein sequence ID" value="KEA57047.1"/>
    <property type="molecule type" value="Genomic_DNA"/>
</dbReference>
<evidence type="ECO:0000313" key="1">
    <source>
        <dbReference type="EMBL" id="KEA57047.1"/>
    </source>
</evidence>
<comment type="caution">
    <text evidence="1">The sequence shown here is derived from an EMBL/GenBank/DDBJ whole genome shotgun (WGS) entry which is preliminary data.</text>
</comment>
<dbReference type="InterPro" id="IPR032598">
    <property type="entry name" value="RsaM-like"/>
</dbReference>
<accession>A0A071M8A9</accession>
<dbReference type="Pfam" id="PF16245">
    <property type="entry name" value="DUF4902"/>
    <property type="match status" value="1"/>
</dbReference>
<gene>
    <name evidence="1" type="ORF">DT99_24255</name>
</gene>
<protein>
    <recommendedName>
        <fullName evidence="2">DUF4902 domain-containing protein</fullName>
    </recommendedName>
</protein>
<organism evidence="1">
    <name type="scientific">Burkholderia cenocepacia</name>
    <dbReference type="NCBI Taxonomy" id="95486"/>
    <lineage>
        <taxon>Bacteria</taxon>
        <taxon>Pseudomonadati</taxon>
        <taxon>Pseudomonadota</taxon>
        <taxon>Betaproteobacteria</taxon>
        <taxon>Burkholderiales</taxon>
        <taxon>Burkholderiaceae</taxon>
        <taxon>Burkholderia</taxon>
        <taxon>Burkholderia cepacia complex</taxon>
    </lineage>
</organism>
<name>A0A071M8A9_9BURK</name>
<dbReference type="AlphaFoldDB" id="A0A071M8A9"/>
<evidence type="ECO:0008006" key="2">
    <source>
        <dbReference type="Google" id="ProtNLM"/>
    </source>
</evidence>
<sequence>MTSPLLHPVPGPSPDGYVRLSKDALAVLALDHVSSGLDASLLAELRDSAIDARLAGYTEWHRAAGAGAPYVTVGWDWYLERATGTFVIAGGDVRSNVMVVDATGADIGMVRTAAALAARLAGMDWPAAVASAVLGRNDAYHAGPTLQ</sequence>
<reference evidence="1" key="1">
    <citation type="submission" date="2014-04" db="EMBL/GenBank/DDBJ databases">
        <title>In planta biocontrol of soil-borne Fusarium wilt of banana through a plant endophytic bacterium, Burkholderia cenocepacia 869T2.</title>
        <authorList>
            <person name="Ho Y.-N."/>
            <person name="Chiang H.-M."/>
            <person name="Chao C.-P."/>
            <person name="Su C.-C."/>
            <person name="Hsu H.-F."/>
            <person name="Guo C.-T."/>
            <person name="Hsieh J.-L."/>
            <person name="Huang C.-C."/>
        </authorList>
    </citation>
    <scope>NUCLEOTIDE SEQUENCE [LARGE SCALE GENOMIC DNA]</scope>
    <source>
        <strain evidence="1">869T2</strain>
    </source>
</reference>
<dbReference type="OrthoDB" id="6921559at2"/>
<dbReference type="Gene3D" id="3.10.450.610">
    <property type="match status" value="1"/>
</dbReference>
<proteinExistence type="predicted"/>